<sequence>MTRPTVALVLLAALATTAPAEAVEVPRPGPADPRIKTIDYDPQQVVRIVGAFRTATQIRFGGDETILHVALGDTSGWEVAPETNILFAKPTTPRAPTNLIVTTRSEAGETRHYTFELAARAGRTSRSAVDTYFVVQFRYPEAETRKLQAALSEEARALEQRVLQLKLERGVLEGPRNLAYALQGSAAIAPSEVTDNGRSTVLRFPGALAVPAVYAVSPDGSEALVPFDVRGEFLVVHQTAAQLRLRKGREVLCIFNLAYQPAGRPTGTATAAPDVDRPLREEASK</sequence>
<comment type="similarity">
    <text evidence="1">Belongs to the TrbG/VirB9 family.</text>
</comment>
<dbReference type="Pfam" id="PF03524">
    <property type="entry name" value="CagX"/>
    <property type="match status" value="1"/>
</dbReference>
<dbReference type="InterPro" id="IPR033645">
    <property type="entry name" value="VirB9/CagX/TrbG_C"/>
</dbReference>
<feature type="region of interest" description="Disordered" evidence="3">
    <location>
        <begin position="265"/>
        <end position="285"/>
    </location>
</feature>
<evidence type="ECO:0000256" key="1">
    <source>
        <dbReference type="ARBA" id="ARBA00006135"/>
    </source>
</evidence>
<gene>
    <name evidence="5" type="ORF">DJ019_09160</name>
</gene>
<name>A0A328BH11_9CAUL</name>
<protein>
    <submittedName>
        <fullName evidence="5">Conjugal transfer protein</fullName>
    </submittedName>
</protein>
<dbReference type="EMBL" id="QFYS01000003">
    <property type="protein sequence ID" value="RAK66403.1"/>
    <property type="molecule type" value="Genomic_DNA"/>
</dbReference>
<feature type="compositionally biased region" description="Basic and acidic residues" evidence="3">
    <location>
        <begin position="274"/>
        <end position="285"/>
    </location>
</feature>
<dbReference type="AlphaFoldDB" id="A0A328BH11"/>
<dbReference type="InterPro" id="IPR038161">
    <property type="entry name" value="VirB9/CagX/TrbG_C_sf"/>
</dbReference>
<reference evidence="5 6" key="1">
    <citation type="submission" date="2018-05" db="EMBL/GenBank/DDBJ databases">
        <authorList>
            <person name="Lanie J.A."/>
            <person name="Ng W.-L."/>
            <person name="Kazmierczak K.M."/>
            <person name="Andrzejewski T.M."/>
            <person name="Davidsen T.M."/>
            <person name="Wayne K.J."/>
            <person name="Tettelin H."/>
            <person name="Glass J.I."/>
            <person name="Rusch D."/>
            <person name="Podicherti R."/>
            <person name="Tsui H.-C.T."/>
            <person name="Winkler M.E."/>
        </authorList>
    </citation>
    <scope>NUCLEOTIDE SEQUENCE [LARGE SCALE GENOMIC DNA]</scope>
    <source>
        <strain evidence="5 6">BUT-10</strain>
    </source>
</reference>
<organism evidence="5 6">
    <name type="scientific">Phenylobacterium kunshanense</name>
    <dbReference type="NCBI Taxonomy" id="1445034"/>
    <lineage>
        <taxon>Bacteria</taxon>
        <taxon>Pseudomonadati</taxon>
        <taxon>Pseudomonadota</taxon>
        <taxon>Alphaproteobacteria</taxon>
        <taxon>Caulobacterales</taxon>
        <taxon>Caulobacteraceae</taxon>
        <taxon>Phenylobacterium</taxon>
    </lineage>
</organism>
<dbReference type="InterPro" id="IPR010258">
    <property type="entry name" value="Conjugal_tfr_TrbG/VirB9/CagX"/>
</dbReference>
<evidence type="ECO:0000256" key="4">
    <source>
        <dbReference type="SAM" id="SignalP"/>
    </source>
</evidence>
<dbReference type="RefSeq" id="WP_111275712.1">
    <property type="nucleotide sequence ID" value="NZ_QFYS01000003.1"/>
</dbReference>
<dbReference type="CDD" id="cd06911">
    <property type="entry name" value="VirB9_CagX_TrbG"/>
    <property type="match status" value="1"/>
</dbReference>
<accession>A0A328BH11</accession>
<evidence type="ECO:0000256" key="3">
    <source>
        <dbReference type="SAM" id="MobiDB-lite"/>
    </source>
</evidence>
<comment type="caution">
    <text evidence="5">The sequence shown here is derived from an EMBL/GenBank/DDBJ whole genome shotgun (WGS) entry which is preliminary data.</text>
</comment>
<feature type="signal peptide" evidence="4">
    <location>
        <begin position="1"/>
        <end position="22"/>
    </location>
</feature>
<evidence type="ECO:0000313" key="6">
    <source>
        <dbReference type="Proteomes" id="UP000249524"/>
    </source>
</evidence>
<evidence type="ECO:0000256" key="2">
    <source>
        <dbReference type="ARBA" id="ARBA00022729"/>
    </source>
</evidence>
<proteinExistence type="inferred from homology"/>
<keyword evidence="6" id="KW-1185">Reference proteome</keyword>
<evidence type="ECO:0000313" key="5">
    <source>
        <dbReference type="EMBL" id="RAK66403.1"/>
    </source>
</evidence>
<dbReference type="OrthoDB" id="7390264at2"/>
<dbReference type="Gene3D" id="2.60.40.2500">
    <property type="match status" value="1"/>
</dbReference>
<dbReference type="Proteomes" id="UP000249524">
    <property type="component" value="Unassembled WGS sequence"/>
</dbReference>
<keyword evidence="2 4" id="KW-0732">Signal</keyword>
<feature type="chain" id="PRO_5016348528" evidence="4">
    <location>
        <begin position="23"/>
        <end position="285"/>
    </location>
</feature>